<evidence type="ECO:0000313" key="3">
    <source>
        <dbReference type="Proteomes" id="UP000297890"/>
    </source>
</evidence>
<comment type="caution">
    <text evidence="2">The sequence shown here is derived from an EMBL/GenBank/DDBJ whole genome shotgun (WGS) entry which is preliminary data.</text>
</comment>
<dbReference type="Proteomes" id="UP000297890">
    <property type="component" value="Unassembled WGS sequence"/>
</dbReference>
<dbReference type="RefSeq" id="WP_135282787.1">
    <property type="nucleotide sequence ID" value="NZ_SRIO01000025.1"/>
</dbReference>
<sequence>MSRPYPRIDAQLFKGWSDARLAAYAKKRIAHYQRPGGPFTPGEKALLREAWGYGLRQLRPAQRSRAACPPSLSKKSRRNR</sequence>
<organism evidence="2 3">
    <name type="scientific">Candidatus Macondimonas diazotrophica</name>
    <dbReference type="NCBI Taxonomy" id="2305248"/>
    <lineage>
        <taxon>Bacteria</taxon>
        <taxon>Pseudomonadati</taxon>
        <taxon>Pseudomonadota</taxon>
        <taxon>Gammaproteobacteria</taxon>
        <taxon>Chromatiales</taxon>
        <taxon>Ectothiorhodospiraceae</taxon>
        <taxon>Candidatus Macondimonas</taxon>
    </lineage>
</organism>
<dbReference type="AlphaFoldDB" id="A0A4Z0F7G4"/>
<evidence type="ECO:0000256" key="1">
    <source>
        <dbReference type="SAM" id="MobiDB-lite"/>
    </source>
</evidence>
<keyword evidence="3" id="KW-1185">Reference proteome</keyword>
<evidence type="ECO:0000313" key="2">
    <source>
        <dbReference type="EMBL" id="TFZ81383.1"/>
    </source>
</evidence>
<dbReference type="OrthoDB" id="5794853at2"/>
<feature type="region of interest" description="Disordered" evidence="1">
    <location>
        <begin position="61"/>
        <end position="80"/>
    </location>
</feature>
<proteinExistence type="predicted"/>
<dbReference type="EMBL" id="SRIO01000025">
    <property type="protein sequence ID" value="TFZ81383.1"/>
    <property type="molecule type" value="Genomic_DNA"/>
</dbReference>
<protein>
    <submittedName>
        <fullName evidence="2">Uncharacterized protein</fullName>
    </submittedName>
</protein>
<name>A0A4Z0F7G4_9GAMM</name>
<reference evidence="2 3" key="1">
    <citation type="journal article" date="2019" name="ISME J.">
        <title>Candidatus Macondimonas diazotrophica, a novel gammaproteobacterial genus dominating crude-oil-contaminated coastal sediments.</title>
        <authorList>
            <person name="Karthikeyan S."/>
            <person name="Konstantinidis K."/>
        </authorList>
    </citation>
    <scope>NUCLEOTIDE SEQUENCE [LARGE SCALE GENOMIC DNA]</scope>
    <source>
        <strain evidence="2 3">KTK01</strain>
    </source>
</reference>
<accession>A0A4Z0F7G4</accession>
<gene>
    <name evidence="2" type="ORF">E4680_12660</name>
</gene>